<organism evidence="4 5">
    <name type="scientific">Pseudonocardia sediminis</name>
    <dbReference type="NCBI Taxonomy" id="1397368"/>
    <lineage>
        <taxon>Bacteria</taxon>
        <taxon>Bacillati</taxon>
        <taxon>Actinomycetota</taxon>
        <taxon>Actinomycetes</taxon>
        <taxon>Pseudonocardiales</taxon>
        <taxon>Pseudonocardiaceae</taxon>
        <taxon>Pseudonocardia</taxon>
    </lineage>
</organism>
<dbReference type="InterPro" id="IPR021202">
    <property type="entry name" value="Rv3654c-like"/>
</dbReference>
<evidence type="ECO:0000256" key="1">
    <source>
        <dbReference type="SAM" id="MobiDB-lite"/>
    </source>
</evidence>
<dbReference type="RefSeq" id="WP_207223405.1">
    <property type="nucleotide sequence ID" value="NZ_SHKL01000001.1"/>
</dbReference>
<feature type="compositionally biased region" description="Polar residues" evidence="1">
    <location>
        <begin position="1"/>
        <end position="12"/>
    </location>
</feature>
<name>A0A4V2FQ64_PSEST</name>
<sequence length="172" mass="16964">MTGTRPTCSSHSGAERAGAGRAGGRLRGDTGSATVWAALVSGVILVVGLVGVDLASGVRARHVAESAADLSALAAAGHTVEGVDTACRAAGAVAGHAGATVRRCRLDGWDALVEVEVDRPWTFLGRGPAGARARAGPVPSPAAVPPPEQAEQPEPPVRPGSSDPGTSPAGAE</sequence>
<protein>
    <submittedName>
        <fullName evidence="4">Secretion/DNA translocation related TadE-like protein</fullName>
    </submittedName>
</protein>
<keyword evidence="2" id="KW-1133">Transmembrane helix</keyword>
<keyword evidence="5" id="KW-1185">Reference proteome</keyword>
<feature type="region of interest" description="Disordered" evidence="1">
    <location>
        <begin position="1"/>
        <end position="26"/>
    </location>
</feature>
<accession>A0A4V2FQ64</accession>
<feature type="compositionally biased region" description="Pro residues" evidence="1">
    <location>
        <begin position="138"/>
        <end position="158"/>
    </location>
</feature>
<gene>
    <name evidence="4" type="ORF">EV383_0410</name>
</gene>
<evidence type="ECO:0000256" key="2">
    <source>
        <dbReference type="SAM" id="Phobius"/>
    </source>
</evidence>
<feature type="domain" description="Putative Flp pilus-assembly TadG-like N-terminal" evidence="3">
    <location>
        <begin position="31"/>
        <end position="77"/>
    </location>
</feature>
<dbReference type="Proteomes" id="UP000291591">
    <property type="component" value="Unassembled WGS sequence"/>
</dbReference>
<dbReference type="NCBIfam" id="TIGR03816">
    <property type="entry name" value="tadE_like_DECH"/>
    <property type="match status" value="1"/>
</dbReference>
<keyword evidence="2" id="KW-0812">Transmembrane</keyword>
<dbReference type="AlphaFoldDB" id="A0A4V2FQ64"/>
<evidence type="ECO:0000313" key="4">
    <source>
        <dbReference type="EMBL" id="RZT83600.1"/>
    </source>
</evidence>
<proteinExistence type="predicted"/>
<keyword evidence="2" id="KW-0472">Membrane</keyword>
<dbReference type="InterPro" id="IPR028087">
    <property type="entry name" value="Tad_N"/>
</dbReference>
<dbReference type="EMBL" id="SHKL01000001">
    <property type="protein sequence ID" value="RZT83600.1"/>
    <property type="molecule type" value="Genomic_DNA"/>
</dbReference>
<reference evidence="4 5" key="1">
    <citation type="submission" date="2019-02" db="EMBL/GenBank/DDBJ databases">
        <title>Sequencing the genomes of 1000 actinobacteria strains.</title>
        <authorList>
            <person name="Klenk H.-P."/>
        </authorList>
    </citation>
    <scope>NUCLEOTIDE SEQUENCE [LARGE SCALE GENOMIC DNA]</scope>
    <source>
        <strain evidence="4 5">DSM 45779</strain>
    </source>
</reference>
<feature type="region of interest" description="Disordered" evidence="1">
    <location>
        <begin position="128"/>
        <end position="172"/>
    </location>
</feature>
<evidence type="ECO:0000259" key="3">
    <source>
        <dbReference type="Pfam" id="PF13400"/>
    </source>
</evidence>
<dbReference type="Pfam" id="PF13400">
    <property type="entry name" value="Tad"/>
    <property type="match status" value="1"/>
</dbReference>
<comment type="caution">
    <text evidence="4">The sequence shown here is derived from an EMBL/GenBank/DDBJ whole genome shotgun (WGS) entry which is preliminary data.</text>
</comment>
<feature type="transmembrane region" description="Helical" evidence="2">
    <location>
        <begin position="33"/>
        <end position="52"/>
    </location>
</feature>
<evidence type="ECO:0000313" key="5">
    <source>
        <dbReference type="Proteomes" id="UP000291591"/>
    </source>
</evidence>